<dbReference type="InterPro" id="IPR018720">
    <property type="entry name" value="DUF2249"/>
</dbReference>
<accession>A0ABR8PW42</accession>
<comment type="caution">
    <text evidence="2">The sequence shown here is derived from an EMBL/GenBank/DDBJ whole genome shotgun (WGS) entry which is preliminary data.</text>
</comment>
<dbReference type="EMBL" id="JACSRA010000022">
    <property type="protein sequence ID" value="MBD7912355.1"/>
    <property type="molecule type" value="Genomic_DNA"/>
</dbReference>
<gene>
    <name evidence="2" type="ORF">H9661_13410</name>
</gene>
<keyword evidence="3" id="KW-1185">Reference proteome</keyword>
<evidence type="ECO:0000259" key="1">
    <source>
        <dbReference type="Pfam" id="PF10006"/>
    </source>
</evidence>
<dbReference type="Pfam" id="PF10006">
    <property type="entry name" value="DUF2249"/>
    <property type="match status" value="1"/>
</dbReference>
<evidence type="ECO:0000313" key="2">
    <source>
        <dbReference type="EMBL" id="MBD7912355.1"/>
    </source>
</evidence>
<sequence>MSSFAATVDVRKYEPKDKRPTIFRTFESLAPGEKMELINDHDPRPLYDHFNVEIPNQFEWNYLEEGPEVWRIEITKK</sequence>
<feature type="domain" description="DUF2249" evidence="1">
    <location>
        <begin position="7"/>
        <end position="76"/>
    </location>
</feature>
<protein>
    <submittedName>
        <fullName evidence="2">DUF2249 domain-containing protein</fullName>
    </submittedName>
</protein>
<dbReference type="RefSeq" id="WP_143315271.1">
    <property type="nucleotide sequence ID" value="NZ_JACSRA010000022.1"/>
</dbReference>
<reference evidence="2 3" key="1">
    <citation type="submission" date="2020-08" db="EMBL/GenBank/DDBJ databases">
        <title>A Genomic Blueprint of the Chicken Gut Microbiome.</title>
        <authorList>
            <person name="Gilroy R."/>
            <person name="Ravi A."/>
            <person name="Getino M."/>
            <person name="Pursley I."/>
            <person name="Horton D.L."/>
            <person name="Alikhan N.-F."/>
            <person name="Baker D."/>
            <person name="Gharbi K."/>
            <person name="Hall N."/>
            <person name="Watson M."/>
            <person name="Adriaenssens E.M."/>
            <person name="Foster-Nyarko E."/>
            <person name="Jarju S."/>
            <person name="Secka A."/>
            <person name="Antonio M."/>
            <person name="Oren A."/>
            <person name="Chaudhuri R."/>
            <person name="La Ragione R.M."/>
            <person name="Hildebrand F."/>
            <person name="Pallen M.J."/>
        </authorList>
    </citation>
    <scope>NUCLEOTIDE SEQUENCE [LARGE SCALE GENOMIC DNA]</scope>
    <source>
        <strain evidence="2 3">Sa3CVN1</strain>
    </source>
</reference>
<dbReference type="Proteomes" id="UP000627781">
    <property type="component" value="Unassembled WGS sequence"/>
</dbReference>
<organism evidence="2 3">
    <name type="scientific">Clostridium cibarium</name>
    <dbReference type="NCBI Taxonomy" id="2762247"/>
    <lineage>
        <taxon>Bacteria</taxon>
        <taxon>Bacillati</taxon>
        <taxon>Bacillota</taxon>
        <taxon>Clostridia</taxon>
        <taxon>Eubacteriales</taxon>
        <taxon>Clostridiaceae</taxon>
        <taxon>Clostridium</taxon>
    </lineage>
</organism>
<name>A0ABR8PW42_9CLOT</name>
<evidence type="ECO:0000313" key="3">
    <source>
        <dbReference type="Proteomes" id="UP000627781"/>
    </source>
</evidence>
<proteinExistence type="predicted"/>